<evidence type="ECO:0000313" key="5">
    <source>
        <dbReference type="Proteomes" id="UP001596101"/>
    </source>
</evidence>
<evidence type="ECO:0000259" key="3">
    <source>
        <dbReference type="SMART" id="SM00998"/>
    </source>
</evidence>
<dbReference type="Pfam" id="PF00206">
    <property type="entry name" value="Lyase_1"/>
    <property type="match status" value="1"/>
</dbReference>
<evidence type="ECO:0000256" key="2">
    <source>
        <dbReference type="NCBIfam" id="TIGR02426"/>
    </source>
</evidence>
<dbReference type="NCBIfam" id="TIGR02426">
    <property type="entry name" value="protocat_pcaB"/>
    <property type="match status" value="1"/>
</dbReference>
<reference evidence="5" key="1">
    <citation type="journal article" date="2019" name="Int. J. Syst. Evol. Microbiol.">
        <title>The Global Catalogue of Microorganisms (GCM) 10K type strain sequencing project: providing services to taxonomists for standard genome sequencing and annotation.</title>
        <authorList>
            <consortium name="The Broad Institute Genomics Platform"/>
            <consortium name="The Broad Institute Genome Sequencing Center for Infectious Disease"/>
            <person name="Wu L."/>
            <person name="Ma J."/>
        </authorList>
    </citation>
    <scope>NUCLEOTIDE SEQUENCE [LARGE SCALE GENOMIC DNA]</scope>
    <source>
        <strain evidence="5">CCUG 43111</strain>
    </source>
</reference>
<dbReference type="Gene3D" id="1.10.40.30">
    <property type="entry name" value="Fumarase/aspartase (C-terminal domain)"/>
    <property type="match status" value="1"/>
</dbReference>
<dbReference type="InterPro" id="IPR008948">
    <property type="entry name" value="L-Aspartase-like"/>
</dbReference>
<dbReference type="EC" id="5.5.1.2" evidence="2"/>
<sequence length="464" mass="49243">MSVSIFDSFLTTSEMIAVFDDAAVVDAMFRFEAALARAQADEGMIPAAAASAIAGVCKAELYDIPALIHAGRRAGSLAIPLVKELTRTVALYDEEAARHVHWGSTSQDVIDSAMVLVTRDALQLLDDGLAELSGHLFKLAQDHLATPVLARTLMQPAQVTSFGFKLAGWLAPLVRARTALRAAAERALQLQLGGAVGTLSVMKDKGAPVATRVAALLGLRVADAAWHTQRDEWVRLGMEVAVLTGSLGKLATDLSLMAQGEIAELAEPSGNGRGGSSAMPHKRNPVSSMIALAASRRTPQHAAALLACMDQQHERGLGNWQAELAEWPPLFLSAHGALRALNDAFAGLNVDRERMLANIAALHGLVSAESASSYLAGAIGRPKAHALLEGLTRRVTSEGKPLDALLRETIEADPQLASQVDLHKLATLFDPAAAAEPARRLADSQLQALRSRMAELDATQPYKD</sequence>
<dbReference type="GO" id="GO:0047472">
    <property type="term" value="F:3-carboxy-cis,cis-muconate cycloisomerase activity"/>
    <property type="evidence" value="ECO:0007669"/>
    <property type="project" value="UniProtKB-EC"/>
</dbReference>
<organism evidence="4 5">
    <name type="scientific">Massilia suwonensis</name>
    <dbReference type="NCBI Taxonomy" id="648895"/>
    <lineage>
        <taxon>Bacteria</taxon>
        <taxon>Pseudomonadati</taxon>
        <taxon>Pseudomonadota</taxon>
        <taxon>Betaproteobacteria</taxon>
        <taxon>Burkholderiales</taxon>
        <taxon>Oxalobacteraceae</taxon>
        <taxon>Telluria group</taxon>
        <taxon>Massilia</taxon>
    </lineage>
</organism>
<dbReference type="InterPro" id="IPR019468">
    <property type="entry name" value="AdenyloSucc_lyase_C"/>
</dbReference>
<dbReference type="InterPro" id="IPR020557">
    <property type="entry name" value="Fumarate_lyase_CS"/>
</dbReference>
<dbReference type="InterPro" id="IPR022761">
    <property type="entry name" value="Fumarate_lyase_N"/>
</dbReference>
<protein>
    <recommendedName>
        <fullName evidence="2">3-carboxy-cis,cis-muconate cycloisomerase</fullName>
        <ecNumber evidence="2">5.5.1.2</ecNumber>
    </recommendedName>
</protein>
<name>A0ABW0MR57_9BURK</name>
<dbReference type="SUPFAM" id="SSF48557">
    <property type="entry name" value="L-aspartase-like"/>
    <property type="match status" value="1"/>
</dbReference>
<dbReference type="Gene3D" id="1.20.200.10">
    <property type="entry name" value="Fumarase/aspartase (Central domain)"/>
    <property type="match status" value="1"/>
</dbReference>
<dbReference type="InterPro" id="IPR000362">
    <property type="entry name" value="Fumarate_lyase_fam"/>
</dbReference>
<dbReference type="Proteomes" id="UP001596101">
    <property type="component" value="Unassembled WGS sequence"/>
</dbReference>
<proteinExistence type="inferred from homology"/>
<keyword evidence="5" id="KW-1185">Reference proteome</keyword>
<dbReference type="RefSeq" id="WP_379755903.1">
    <property type="nucleotide sequence ID" value="NZ_JBHSMR010000013.1"/>
</dbReference>
<dbReference type="PANTHER" id="PTHR43172:SF2">
    <property type="entry name" value="ADENYLOSUCCINATE LYASE C-TERMINAL DOMAIN-CONTAINING PROTEIN"/>
    <property type="match status" value="1"/>
</dbReference>
<dbReference type="EMBL" id="JBHSMR010000013">
    <property type="protein sequence ID" value="MFC5479071.1"/>
    <property type="molecule type" value="Genomic_DNA"/>
</dbReference>
<dbReference type="Gene3D" id="1.10.275.10">
    <property type="entry name" value="Fumarase/aspartase (N-terminal domain)"/>
    <property type="match status" value="1"/>
</dbReference>
<dbReference type="PRINTS" id="PR00149">
    <property type="entry name" value="FUMRATELYASE"/>
</dbReference>
<evidence type="ECO:0000313" key="4">
    <source>
        <dbReference type="EMBL" id="MFC5479071.1"/>
    </source>
</evidence>
<dbReference type="PANTHER" id="PTHR43172">
    <property type="entry name" value="ADENYLOSUCCINATE LYASE"/>
    <property type="match status" value="1"/>
</dbReference>
<accession>A0ABW0MR57</accession>
<dbReference type="InterPro" id="IPR024083">
    <property type="entry name" value="Fumarase/histidase_N"/>
</dbReference>
<gene>
    <name evidence="4" type="primary">pcaB</name>
    <name evidence="4" type="ORF">ACFPQ5_12755</name>
</gene>
<dbReference type="InterPro" id="IPR012789">
    <property type="entry name" value="Protocat_PcaB-like"/>
</dbReference>
<dbReference type="SMART" id="SM00998">
    <property type="entry name" value="ADSL_C"/>
    <property type="match status" value="1"/>
</dbReference>
<comment type="caution">
    <text evidence="4">The sequence shown here is derived from an EMBL/GenBank/DDBJ whole genome shotgun (WGS) entry which is preliminary data.</text>
</comment>
<evidence type="ECO:0000256" key="1">
    <source>
        <dbReference type="ARBA" id="ARBA00034772"/>
    </source>
</evidence>
<comment type="similarity">
    <text evidence="1">Belongs to the class-II fumarase/aspartase family.</text>
</comment>
<dbReference type="PROSITE" id="PS00163">
    <property type="entry name" value="FUMARATE_LYASES"/>
    <property type="match status" value="1"/>
</dbReference>
<feature type="domain" description="Adenylosuccinate lyase C-terminal" evidence="3">
    <location>
        <begin position="363"/>
        <end position="446"/>
    </location>
</feature>
<keyword evidence="4" id="KW-0413">Isomerase</keyword>